<comment type="caution">
    <text evidence="1">The sequence shown here is derived from an EMBL/GenBank/DDBJ whole genome shotgun (WGS) entry which is preliminary data.</text>
</comment>
<evidence type="ECO:0000313" key="2">
    <source>
        <dbReference type="Proteomes" id="UP000189670"/>
    </source>
</evidence>
<proteinExistence type="predicted"/>
<organism evidence="1 2">
    <name type="scientific">Candidatus Magnetoglobus multicellularis str. Araruama</name>
    <dbReference type="NCBI Taxonomy" id="890399"/>
    <lineage>
        <taxon>Bacteria</taxon>
        <taxon>Pseudomonadati</taxon>
        <taxon>Thermodesulfobacteriota</taxon>
        <taxon>Desulfobacteria</taxon>
        <taxon>Desulfobacterales</taxon>
        <taxon>Desulfobacteraceae</taxon>
        <taxon>Candidatus Magnetoglobus</taxon>
    </lineage>
</organism>
<sequence length="85" mass="9944">MQAIYHALEATGKLTSNEQILLDAPLHNKKIDRVRLIIMYQDNVDKRPEQITNNDWRSHMEITPEILVSSDELIKPVDDIWEGYI</sequence>
<dbReference type="EMBL" id="ATBP01002396">
    <property type="protein sequence ID" value="ETR65908.1"/>
    <property type="molecule type" value="Genomic_DNA"/>
</dbReference>
<dbReference type="AlphaFoldDB" id="A0A1V1NTK5"/>
<gene>
    <name evidence="1" type="ORF">OMM_13536</name>
</gene>
<name>A0A1V1NTK5_9BACT</name>
<evidence type="ECO:0000313" key="1">
    <source>
        <dbReference type="EMBL" id="ETR65908.1"/>
    </source>
</evidence>
<protein>
    <submittedName>
        <fullName evidence="1">Uncharacterized protein</fullName>
    </submittedName>
</protein>
<dbReference type="Proteomes" id="UP000189670">
    <property type="component" value="Unassembled WGS sequence"/>
</dbReference>
<accession>A0A1V1NTK5</accession>
<reference evidence="2" key="1">
    <citation type="submission" date="2012-11" db="EMBL/GenBank/DDBJ databases">
        <authorList>
            <person name="Lucero-Rivera Y.E."/>
            <person name="Tovar-Ramirez D."/>
        </authorList>
    </citation>
    <scope>NUCLEOTIDE SEQUENCE [LARGE SCALE GENOMIC DNA]</scope>
    <source>
        <strain evidence="2">Araruama</strain>
    </source>
</reference>